<dbReference type="EMBL" id="QXDC01000002">
    <property type="protein sequence ID" value="RIA47053.1"/>
    <property type="molecule type" value="Genomic_DNA"/>
</dbReference>
<dbReference type="Pfam" id="PF13286">
    <property type="entry name" value="HD_assoc"/>
    <property type="match status" value="1"/>
</dbReference>
<evidence type="ECO:0000313" key="6">
    <source>
        <dbReference type="Proteomes" id="UP000266568"/>
    </source>
</evidence>
<keyword evidence="6" id="KW-1185">Reference proteome</keyword>
<evidence type="ECO:0000313" key="5">
    <source>
        <dbReference type="EMBL" id="RIA47053.1"/>
    </source>
</evidence>
<dbReference type="NCBIfam" id="TIGR01353">
    <property type="entry name" value="dGTP_triPase"/>
    <property type="match status" value="1"/>
</dbReference>
<comment type="caution">
    <text evidence="5">The sequence shown here is derived from an EMBL/GenBank/DDBJ whole genome shotgun (WGS) entry which is preliminary data.</text>
</comment>
<dbReference type="InterPro" id="IPR006261">
    <property type="entry name" value="dGTPase"/>
</dbReference>
<dbReference type="OrthoDB" id="9803619at2"/>
<evidence type="ECO:0000256" key="2">
    <source>
        <dbReference type="HAMAP-Rule" id="MF_01212"/>
    </source>
</evidence>
<dbReference type="SMART" id="SM00471">
    <property type="entry name" value="HDc"/>
    <property type="match status" value="1"/>
</dbReference>
<dbReference type="PANTHER" id="PTHR11373">
    <property type="entry name" value="DEOXYNUCLEOSIDE TRIPHOSPHATE TRIPHOSPHOHYDROLASE"/>
    <property type="match status" value="1"/>
</dbReference>
<dbReference type="InterPro" id="IPR026875">
    <property type="entry name" value="PHydrolase_assoc_dom"/>
</dbReference>
<gene>
    <name evidence="5" type="ORF">DFR49_1618</name>
</gene>
<dbReference type="NCBIfam" id="NF002326">
    <property type="entry name" value="PRK01286.1-1"/>
    <property type="match status" value="1"/>
</dbReference>
<feature type="domain" description="HD" evidence="4">
    <location>
        <begin position="65"/>
        <end position="200"/>
    </location>
</feature>
<dbReference type="GO" id="GO:0006203">
    <property type="term" value="P:dGTP catabolic process"/>
    <property type="evidence" value="ECO:0007669"/>
    <property type="project" value="TreeGrafter"/>
</dbReference>
<dbReference type="GO" id="GO:0008832">
    <property type="term" value="F:dGTPase activity"/>
    <property type="evidence" value="ECO:0007669"/>
    <property type="project" value="TreeGrafter"/>
</dbReference>
<dbReference type="HAMAP" id="MF_01212">
    <property type="entry name" value="dGTPase_type2"/>
    <property type="match status" value="1"/>
</dbReference>
<dbReference type="PROSITE" id="PS51831">
    <property type="entry name" value="HD"/>
    <property type="match status" value="1"/>
</dbReference>
<dbReference type="InterPro" id="IPR050135">
    <property type="entry name" value="dGTPase-like"/>
</dbReference>
<dbReference type="InterPro" id="IPR006674">
    <property type="entry name" value="HD_domain"/>
</dbReference>
<dbReference type="AlphaFoldDB" id="A0A397PF36"/>
<evidence type="ECO:0000256" key="3">
    <source>
        <dbReference type="SAM" id="MobiDB-lite"/>
    </source>
</evidence>
<dbReference type="InterPro" id="IPR023023">
    <property type="entry name" value="dNTPase_2"/>
</dbReference>
<dbReference type="SUPFAM" id="SSF109604">
    <property type="entry name" value="HD-domain/PDEase-like"/>
    <property type="match status" value="1"/>
</dbReference>
<name>A0A397PF36_9SPHN</name>
<proteinExistence type="inferred from homology"/>
<protein>
    <recommendedName>
        <fullName evidence="2">Deoxyguanosinetriphosphate triphosphohydrolase-like protein</fullName>
    </recommendedName>
</protein>
<accession>A0A397PF36</accession>
<dbReference type="InterPro" id="IPR003607">
    <property type="entry name" value="HD/PDEase_dom"/>
</dbReference>
<dbReference type="CDD" id="cd00077">
    <property type="entry name" value="HDc"/>
    <property type="match status" value="1"/>
</dbReference>
<dbReference type="Gene3D" id="1.10.3210.10">
    <property type="entry name" value="Hypothetical protein af1432"/>
    <property type="match status" value="1"/>
</dbReference>
<dbReference type="PANTHER" id="PTHR11373:SF43">
    <property type="entry name" value="DEOXYGUANOSINETRIPHOSPHATE TRIPHOSPHOHYDROLASE-LIKE PROTEIN"/>
    <property type="match status" value="1"/>
</dbReference>
<sequence>MTPAPWASHPDASRGRLHGERVETRGPRDAFQRDRDRIIHSISFRRLRHKTQVFLSPDGDHFRVRLTHSLEVAQIGRTIARALGLNEDLTEALCLAHDIGHPPFGHAGEDALQAAMAGEGGFDHNGHTLRTLMVIEQPYPLWDGLNLTWETLEGLAKHNGPVGDPGWALAAADAMVPLELSTHASLEAQVAAIADDIAYDNHDIDDGLRAGLLTLDQLLDVPFVARGWERVRARYPQVEETRLVRELVRSQIGTMVNDVIEETRRRIGAAKVETVADVRAAGMTLACFSAAMRDEERDLKRFMYASLYHHPRQLAAAASARVIVAGLFEAYREAPTRMATGWHERIEGAEPWRSRHIADYIAGMTDRYAIARYREVVGPIDLPEGF</sequence>
<comment type="similarity">
    <text evidence="2">Belongs to the dGTPase family. Type 2 subfamily.</text>
</comment>
<dbReference type="NCBIfam" id="NF002328">
    <property type="entry name" value="PRK01286.1-3"/>
    <property type="match status" value="1"/>
</dbReference>
<dbReference type="Proteomes" id="UP000266568">
    <property type="component" value="Unassembled WGS sequence"/>
</dbReference>
<organism evidence="5 6">
    <name type="scientific">Hephaestia caeni</name>
    <dbReference type="NCBI Taxonomy" id="645617"/>
    <lineage>
        <taxon>Bacteria</taxon>
        <taxon>Pseudomonadati</taxon>
        <taxon>Pseudomonadota</taxon>
        <taxon>Alphaproteobacteria</taxon>
        <taxon>Sphingomonadales</taxon>
        <taxon>Sphingomonadaceae</taxon>
        <taxon>Hephaestia</taxon>
    </lineage>
</organism>
<reference evidence="5 6" key="1">
    <citation type="submission" date="2018-08" db="EMBL/GenBank/DDBJ databases">
        <title>Genomic Encyclopedia of Type Strains, Phase IV (KMG-IV): sequencing the most valuable type-strain genomes for metagenomic binning, comparative biology and taxonomic classification.</title>
        <authorList>
            <person name="Goeker M."/>
        </authorList>
    </citation>
    <scope>NUCLEOTIDE SEQUENCE [LARGE SCALE GENOMIC DNA]</scope>
    <source>
        <strain evidence="5 6">DSM 25527</strain>
    </source>
</reference>
<keyword evidence="1 2" id="KW-0378">Hydrolase</keyword>
<evidence type="ECO:0000256" key="1">
    <source>
        <dbReference type="ARBA" id="ARBA00022801"/>
    </source>
</evidence>
<dbReference type="Pfam" id="PF01966">
    <property type="entry name" value="HD"/>
    <property type="match status" value="1"/>
</dbReference>
<evidence type="ECO:0000259" key="4">
    <source>
        <dbReference type="PROSITE" id="PS51831"/>
    </source>
</evidence>
<dbReference type="RefSeq" id="WP_119035070.1">
    <property type="nucleotide sequence ID" value="NZ_QXDC01000002.1"/>
</dbReference>
<feature type="region of interest" description="Disordered" evidence="3">
    <location>
        <begin position="1"/>
        <end position="30"/>
    </location>
</feature>
<feature type="compositionally biased region" description="Basic and acidic residues" evidence="3">
    <location>
        <begin position="11"/>
        <end position="30"/>
    </location>
</feature>